<evidence type="ECO:0008006" key="3">
    <source>
        <dbReference type="Google" id="ProtNLM"/>
    </source>
</evidence>
<dbReference type="EMBL" id="BAABJV010000001">
    <property type="protein sequence ID" value="GAA4764243.1"/>
    <property type="molecule type" value="Genomic_DNA"/>
</dbReference>
<evidence type="ECO:0000313" key="1">
    <source>
        <dbReference type="EMBL" id="GAA4764243.1"/>
    </source>
</evidence>
<name>A0ABP8ZRQ0_9ACTN</name>
<dbReference type="RefSeq" id="WP_345609311.1">
    <property type="nucleotide sequence ID" value="NZ_BAABJV010000001.1"/>
</dbReference>
<accession>A0ABP8ZRQ0</accession>
<organism evidence="1 2">
    <name type="scientific">Streptomyces sanyensis</name>
    <dbReference type="NCBI Taxonomy" id="568869"/>
    <lineage>
        <taxon>Bacteria</taxon>
        <taxon>Bacillati</taxon>
        <taxon>Actinomycetota</taxon>
        <taxon>Actinomycetes</taxon>
        <taxon>Kitasatosporales</taxon>
        <taxon>Streptomycetaceae</taxon>
        <taxon>Streptomyces</taxon>
    </lineage>
</organism>
<sequence length="113" mass="11965">MHQLKLAIRTHPKSVGGIAAALLLAAALAVYFLSTGSIRPDAGKCREESTAQVEAAIADGTELSTSLPPHCQGLPARERDATFAESADDAIADEMDRAREDIERLAGDTGYEK</sequence>
<keyword evidence="2" id="KW-1185">Reference proteome</keyword>
<proteinExistence type="predicted"/>
<protein>
    <recommendedName>
        <fullName evidence="3">Secreted protein</fullName>
    </recommendedName>
</protein>
<comment type="caution">
    <text evidence="1">The sequence shown here is derived from an EMBL/GenBank/DDBJ whole genome shotgun (WGS) entry which is preliminary data.</text>
</comment>
<gene>
    <name evidence="1" type="ORF">GCM10023329_07560</name>
</gene>
<dbReference type="Proteomes" id="UP001501147">
    <property type="component" value="Unassembled WGS sequence"/>
</dbReference>
<reference evidence="2" key="1">
    <citation type="journal article" date="2019" name="Int. J. Syst. Evol. Microbiol.">
        <title>The Global Catalogue of Microorganisms (GCM) 10K type strain sequencing project: providing services to taxonomists for standard genome sequencing and annotation.</title>
        <authorList>
            <consortium name="The Broad Institute Genomics Platform"/>
            <consortium name="The Broad Institute Genome Sequencing Center for Infectious Disease"/>
            <person name="Wu L."/>
            <person name="Ma J."/>
        </authorList>
    </citation>
    <scope>NUCLEOTIDE SEQUENCE [LARGE SCALE GENOMIC DNA]</scope>
    <source>
        <strain evidence="2">JCM 18324</strain>
    </source>
</reference>
<evidence type="ECO:0000313" key="2">
    <source>
        <dbReference type="Proteomes" id="UP001501147"/>
    </source>
</evidence>